<evidence type="ECO:0000259" key="1">
    <source>
        <dbReference type="Pfam" id="PF12530"/>
    </source>
</evidence>
<proteinExistence type="predicted"/>
<dbReference type="OrthoDB" id="6354723at2759"/>
<dbReference type="EMBL" id="GL444207">
    <property type="protein sequence ID" value="EFN61169.1"/>
    <property type="molecule type" value="Genomic_DNA"/>
</dbReference>
<evidence type="ECO:0000313" key="2">
    <source>
        <dbReference type="EMBL" id="EFN61169.1"/>
    </source>
</evidence>
<dbReference type="InterPro" id="IPR022542">
    <property type="entry name" value="FOCAD/RST1_DUF3730"/>
</dbReference>
<accession>E2AZD0</accession>
<dbReference type="Pfam" id="PF12530">
    <property type="entry name" value="DUF3730"/>
    <property type="match status" value="1"/>
</dbReference>
<evidence type="ECO:0000313" key="3">
    <source>
        <dbReference type="Proteomes" id="UP000000311"/>
    </source>
</evidence>
<dbReference type="AlphaFoldDB" id="E2AZD0"/>
<gene>
    <name evidence="2" type="ORF">EAG_12727</name>
</gene>
<dbReference type="GO" id="GO:0060147">
    <property type="term" value="P:regulation of post-transcriptional gene silencing"/>
    <property type="evidence" value="ECO:0007669"/>
    <property type="project" value="InterPro"/>
</dbReference>
<feature type="domain" description="DUF3730" evidence="1">
    <location>
        <begin position="452"/>
        <end position="671"/>
    </location>
</feature>
<name>E2AZD0_CAMFO</name>
<dbReference type="OMA" id="FEPNCFE"/>
<dbReference type="STRING" id="104421.E2AZD0"/>
<dbReference type="PANTHER" id="PTHR16212:SF4">
    <property type="entry name" value="FOCADHESIN"/>
    <property type="match status" value="1"/>
</dbReference>
<dbReference type="KEGG" id="cfo:105257650"/>
<dbReference type="InterPro" id="IPR045163">
    <property type="entry name" value="Focadhesin/RST1"/>
</dbReference>
<dbReference type="InParanoid" id="E2AZD0"/>
<sequence length="1193" mass="136917">MDEIDYKLKTQNPTLVSHAISKLIDAIKKKLETEEKDISKIAEFKLLSSKCNSNDFIVSTSACQALIVLVETGLWDVRSALASFMACLSSSKNYQAITIAVSQLLILDWKIRDEHNEYTLQVPTQHPFITILNQEKLSWRSVLNQMKLIMHHYDKHAMEQSLTLLRPVFMYILCNPSMDLCESCKHEAWQLLIKSSNTLDLQAEILFWLCTNRIDTCVDANCRVLEFAEVTLLKGDKEYCTALIPLIASLTIQLLEYGYEPMQNFCTILDLIKQSNDYIGNITIPMMAEIILVCPAAYLFSALQICTVIMDKMPCNIILLNALAASLLKWLAYPSLLCSDALAVAKELLIRIMSQTQTDNDNISNKTLLMFSHSNRYIQFYIELIRSLYSLENDILSWLENLSLAPIDLRYMCKLILCGIFLYSNEPGIVQKTCDILVQIAREINSFASHVLSLLLHKLTKSHDSYTLKHLLLAIPECAMSKENLPIIMHTLNTMLNSGKPLKYFAIQLYTKALEKEPRCYRFISAALMDTMETDRSWHSDVTCAQAIKYICENRPEHGEELVPLLSQILNRCVDLNGSAASALALNSISALCKSAVIGIYSTWKVLAPKMRKEKRTIVLESLCELFADIPSYPFRASDDYDAFIVDIVTHLWNYAICEDTRIAEAAFKALRSYHLERIPLSALPSDFRADLVVSRAYPEKTTDEIDKPEDVLSYIPGTCWIQMLKKVNRNILSAAGDLLIFYIENELSGFRSRIYSWPQGEPYNYKYLPERSVIRAIGEYLRRSNKADPSSQKIMVECLRIFAHKYKKPLPNIKWNFLNETMQISEEAKEYSLSIASRHCQISVSAKLLIEDFLSMYTSASEAGRLLLNEKHLVLYSNLDELCQAIQPNSLRQFLETSLEYIIEKISFNDERSVNLFNRVVSSYATALKSNVILIGNRTLLTSMLEEILKKVDLTSKYFENYLTAVMELLDKDIERMTSPSIWFEVTPKKLKNAITVRTEVAFREFNSITLFNSPITWLNEPINTAASNSEMQKYFLENIQRVQTNLRLLKSCDLESQKDWILSFMSHIDALVVEKSHDKNNIIFFCDILFVSIICLSGMDCLLPKKELLISLQDERIRLFPQAISVLIDRQMWKSISCQIMKWLNHMRTSSVPDVYISAFQSALILLRHEEDYNLQWTNYLSVKTYIPTYN</sequence>
<dbReference type="SUPFAM" id="SSF48371">
    <property type="entry name" value="ARM repeat"/>
    <property type="match status" value="1"/>
</dbReference>
<dbReference type="FunCoup" id="E2AZD0">
    <property type="interactions" value="2"/>
</dbReference>
<dbReference type="PANTHER" id="PTHR16212">
    <property type="entry name" value="FOCADHESIN FAMILY MEMBER"/>
    <property type="match status" value="1"/>
</dbReference>
<protein>
    <submittedName>
        <fullName evidence="2">Uncharacterized protein KIAA1797</fullName>
    </submittedName>
</protein>
<dbReference type="Proteomes" id="UP000000311">
    <property type="component" value="Unassembled WGS sequence"/>
</dbReference>
<dbReference type="InterPro" id="IPR016024">
    <property type="entry name" value="ARM-type_fold"/>
</dbReference>
<keyword evidence="3" id="KW-1185">Reference proteome</keyword>
<reference evidence="2 3" key="1">
    <citation type="journal article" date="2010" name="Science">
        <title>Genomic comparison of the ants Camponotus floridanus and Harpegnathos saltator.</title>
        <authorList>
            <person name="Bonasio R."/>
            <person name="Zhang G."/>
            <person name="Ye C."/>
            <person name="Mutti N.S."/>
            <person name="Fang X."/>
            <person name="Qin N."/>
            <person name="Donahue G."/>
            <person name="Yang P."/>
            <person name="Li Q."/>
            <person name="Li C."/>
            <person name="Zhang P."/>
            <person name="Huang Z."/>
            <person name="Berger S.L."/>
            <person name="Reinberg D."/>
            <person name="Wang J."/>
            <person name="Liebig J."/>
        </authorList>
    </citation>
    <scope>NUCLEOTIDE SEQUENCE [LARGE SCALE GENOMIC DNA]</scope>
    <source>
        <strain evidence="3">C129</strain>
    </source>
</reference>
<organism evidence="3">
    <name type="scientific">Camponotus floridanus</name>
    <name type="common">Florida carpenter ant</name>
    <dbReference type="NCBI Taxonomy" id="104421"/>
    <lineage>
        <taxon>Eukaryota</taxon>
        <taxon>Metazoa</taxon>
        <taxon>Ecdysozoa</taxon>
        <taxon>Arthropoda</taxon>
        <taxon>Hexapoda</taxon>
        <taxon>Insecta</taxon>
        <taxon>Pterygota</taxon>
        <taxon>Neoptera</taxon>
        <taxon>Endopterygota</taxon>
        <taxon>Hymenoptera</taxon>
        <taxon>Apocrita</taxon>
        <taxon>Aculeata</taxon>
        <taxon>Formicoidea</taxon>
        <taxon>Formicidae</taxon>
        <taxon>Formicinae</taxon>
        <taxon>Camponotus</taxon>
    </lineage>
</organism>